<dbReference type="Proteomes" id="UP000583929">
    <property type="component" value="Unassembled WGS sequence"/>
</dbReference>
<dbReference type="PANTHER" id="PTHR38225:SF4">
    <property type="entry name" value="PROTEIN, PUTATIVE-RELATED"/>
    <property type="match status" value="1"/>
</dbReference>
<proteinExistence type="predicted"/>
<organism evidence="2 3">
    <name type="scientific">Cannabis sativa</name>
    <name type="common">Hemp</name>
    <name type="synonym">Marijuana</name>
    <dbReference type="NCBI Taxonomy" id="3483"/>
    <lineage>
        <taxon>Eukaryota</taxon>
        <taxon>Viridiplantae</taxon>
        <taxon>Streptophyta</taxon>
        <taxon>Embryophyta</taxon>
        <taxon>Tracheophyta</taxon>
        <taxon>Spermatophyta</taxon>
        <taxon>Magnoliopsida</taxon>
        <taxon>eudicotyledons</taxon>
        <taxon>Gunneridae</taxon>
        <taxon>Pentapetalae</taxon>
        <taxon>rosids</taxon>
        <taxon>fabids</taxon>
        <taxon>Rosales</taxon>
        <taxon>Cannabaceae</taxon>
        <taxon>Cannabis</taxon>
    </lineage>
</organism>
<feature type="transmembrane region" description="Helical" evidence="1">
    <location>
        <begin position="84"/>
        <end position="109"/>
    </location>
</feature>
<evidence type="ECO:0000313" key="2">
    <source>
        <dbReference type="EMBL" id="KAF4380894.1"/>
    </source>
</evidence>
<name>A0A7J6GD88_CANSA</name>
<dbReference type="AlphaFoldDB" id="A0A7J6GD88"/>
<reference evidence="2 3" key="1">
    <citation type="journal article" date="2020" name="bioRxiv">
        <title>Sequence and annotation of 42 cannabis genomes reveals extensive copy number variation in cannabinoid synthesis and pathogen resistance genes.</title>
        <authorList>
            <person name="Mckernan K.J."/>
            <person name="Helbert Y."/>
            <person name="Kane L.T."/>
            <person name="Ebling H."/>
            <person name="Zhang L."/>
            <person name="Liu B."/>
            <person name="Eaton Z."/>
            <person name="Mclaughlin S."/>
            <person name="Kingan S."/>
            <person name="Baybayan P."/>
            <person name="Concepcion G."/>
            <person name="Jordan M."/>
            <person name="Riva A."/>
            <person name="Barbazuk W."/>
            <person name="Harkins T."/>
        </authorList>
    </citation>
    <scope>NUCLEOTIDE SEQUENCE [LARGE SCALE GENOMIC DNA]</scope>
    <source>
        <strain evidence="3">cv. Jamaican Lion 4</strain>
        <tissue evidence="2">Leaf</tissue>
    </source>
</reference>
<keyword evidence="1" id="KW-0812">Transmembrane</keyword>
<evidence type="ECO:0000256" key="1">
    <source>
        <dbReference type="SAM" id="Phobius"/>
    </source>
</evidence>
<dbReference type="EMBL" id="JAATIQ010000115">
    <property type="protein sequence ID" value="KAF4380894.1"/>
    <property type="molecule type" value="Genomic_DNA"/>
</dbReference>
<keyword evidence="1" id="KW-1133">Transmembrane helix</keyword>
<accession>A0A7J6GD88</accession>
<sequence>MTTEPSSRSRNNDIVDANLSILGARIEEIKVKEKLERCCSSSDKYYGWNNNNNYYEVGSNGNGNYRKRSGHEAPLKQLLELATIVGGTLGFTFFTASLFLCLVSLFVHINQLASLESKRRHCSERSSTATHSILDCVLILRCSKLR</sequence>
<dbReference type="PANTHER" id="PTHR38225">
    <property type="entry name" value="PROTEIN, PUTATIVE-RELATED"/>
    <property type="match status" value="1"/>
</dbReference>
<gene>
    <name evidence="2" type="ORF">G4B88_028267</name>
</gene>
<keyword evidence="3" id="KW-1185">Reference proteome</keyword>
<comment type="caution">
    <text evidence="2">The sequence shown here is derived from an EMBL/GenBank/DDBJ whole genome shotgun (WGS) entry which is preliminary data.</text>
</comment>
<keyword evidence="1" id="KW-0472">Membrane</keyword>
<evidence type="ECO:0000313" key="3">
    <source>
        <dbReference type="Proteomes" id="UP000583929"/>
    </source>
</evidence>
<protein>
    <submittedName>
        <fullName evidence="2">Uncharacterized protein</fullName>
    </submittedName>
</protein>